<dbReference type="Gene3D" id="2.40.420.20">
    <property type="match status" value="1"/>
</dbReference>
<comment type="caution">
    <text evidence="4">The sequence shown here is derived from an EMBL/GenBank/DDBJ whole genome shotgun (WGS) entry which is preliminary data.</text>
</comment>
<evidence type="ECO:0000313" key="4">
    <source>
        <dbReference type="EMBL" id="OCK43823.1"/>
    </source>
</evidence>
<dbReference type="STRING" id="447689.BA195_03760"/>
<protein>
    <submittedName>
        <fullName evidence="4">Efflux transporter periplasmic adaptor subunit</fullName>
    </submittedName>
</protein>
<dbReference type="Gene3D" id="2.40.50.100">
    <property type="match status" value="1"/>
</dbReference>
<dbReference type="Gene3D" id="1.10.287.470">
    <property type="entry name" value="Helix hairpin bin"/>
    <property type="match status" value="1"/>
</dbReference>
<organism evidence="4 5">
    <name type="scientific">Tenacibaculum soleae</name>
    <dbReference type="NCBI Taxonomy" id="447689"/>
    <lineage>
        <taxon>Bacteria</taxon>
        <taxon>Pseudomonadati</taxon>
        <taxon>Bacteroidota</taxon>
        <taxon>Flavobacteriia</taxon>
        <taxon>Flavobacteriales</taxon>
        <taxon>Flavobacteriaceae</taxon>
        <taxon>Tenacibaculum</taxon>
    </lineage>
</organism>
<evidence type="ECO:0000259" key="3">
    <source>
        <dbReference type="Pfam" id="PF25973"/>
    </source>
</evidence>
<dbReference type="OrthoDB" id="9806939at2"/>
<evidence type="ECO:0000256" key="2">
    <source>
        <dbReference type="SAM" id="Coils"/>
    </source>
</evidence>
<evidence type="ECO:0000313" key="5">
    <source>
        <dbReference type="Proteomes" id="UP000093186"/>
    </source>
</evidence>
<dbReference type="InterPro" id="IPR058647">
    <property type="entry name" value="BSH_CzcB-like"/>
</dbReference>
<dbReference type="RefSeq" id="WP_068702578.1">
    <property type="nucleotide sequence ID" value="NZ_MAKX01000001.1"/>
</dbReference>
<name>A0A1B9Y1Z1_9FLAO</name>
<dbReference type="PANTHER" id="PTHR30469">
    <property type="entry name" value="MULTIDRUG RESISTANCE PROTEIN MDTA"/>
    <property type="match status" value="1"/>
</dbReference>
<dbReference type="GO" id="GO:0015562">
    <property type="term" value="F:efflux transmembrane transporter activity"/>
    <property type="evidence" value="ECO:0007669"/>
    <property type="project" value="TreeGrafter"/>
</dbReference>
<dbReference type="EMBL" id="MAKX01000001">
    <property type="protein sequence ID" value="OCK43823.1"/>
    <property type="molecule type" value="Genomic_DNA"/>
</dbReference>
<evidence type="ECO:0000256" key="1">
    <source>
        <dbReference type="ARBA" id="ARBA00009477"/>
    </source>
</evidence>
<reference evidence="4 5" key="1">
    <citation type="submission" date="2016-06" db="EMBL/GenBank/DDBJ databases">
        <title>Draft Genome Sequence of Tenacibaculum soleae UCD-KL19.</title>
        <authorList>
            <person name="Eisen J.A."/>
            <person name="Coil D.A."/>
            <person name="Lujan K.M."/>
        </authorList>
    </citation>
    <scope>NUCLEOTIDE SEQUENCE [LARGE SCALE GENOMIC DNA]</scope>
    <source>
        <strain evidence="4 5">UCD-KL19</strain>
    </source>
</reference>
<dbReference type="PANTHER" id="PTHR30469:SF15">
    <property type="entry name" value="HLYD FAMILY OF SECRETION PROTEINS"/>
    <property type="match status" value="1"/>
</dbReference>
<dbReference type="Pfam" id="PF25973">
    <property type="entry name" value="BSH_CzcB"/>
    <property type="match status" value="1"/>
</dbReference>
<dbReference type="SUPFAM" id="SSF111369">
    <property type="entry name" value="HlyD-like secretion proteins"/>
    <property type="match status" value="1"/>
</dbReference>
<feature type="coiled-coil region" evidence="2">
    <location>
        <begin position="108"/>
        <end position="166"/>
    </location>
</feature>
<dbReference type="NCBIfam" id="TIGR01730">
    <property type="entry name" value="RND_mfp"/>
    <property type="match status" value="1"/>
</dbReference>
<sequence length="358" mass="38988">MKYIYTILILSVALTFANCGKEHKEEAVDNSPPIKVQVSKITESNNGQFLSVSGKIQAVNSADLSTRIMGYVKKVHVNVGDKVKKGQLLVSINNTDLQAKKAQIKAGISQAKTAFNNAEKNYNRFKNLFASTSVSQKEMDDMTANYEMAKAGLEAAKQQRNEINAQFAYSNIRAPFTGVITSKNIENGDMATPGVPLISLETPKYFEVIAMVPETEISQIKKGLAVTVLVKSIAKTVKGKVSEVSISAKNTGGQYLVKIALEKTAVNILSGMFSTIQFPVKRKVKTSLVLIPKKAIVKNGQLSGVYTVSQRNTALLRWLRLGRVYGNKVEVLSGLNSSESYIVSAEGKLFNGVKISVQ</sequence>
<comment type="similarity">
    <text evidence="1">Belongs to the membrane fusion protein (MFP) (TC 8.A.1) family.</text>
</comment>
<accession>A0A1B9Y1Z1</accession>
<keyword evidence="5" id="KW-1185">Reference proteome</keyword>
<keyword evidence="2" id="KW-0175">Coiled coil</keyword>
<feature type="domain" description="CzcB-like barrel-sandwich hybrid" evidence="3">
    <location>
        <begin position="62"/>
        <end position="190"/>
    </location>
</feature>
<dbReference type="Gene3D" id="2.40.30.170">
    <property type="match status" value="1"/>
</dbReference>
<dbReference type="Proteomes" id="UP000093186">
    <property type="component" value="Unassembled WGS sequence"/>
</dbReference>
<dbReference type="AlphaFoldDB" id="A0A1B9Y1Z1"/>
<proteinExistence type="inferred from homology"/>
<gene>
    <name evidence="4" type="ORF">BA195_03760</name>
</gene>
<dbReference type="InterPro" id="IPR006143">
    <property type="entry name" value="RND_pump_MFP"/>
</dbReference>
<dbReference type="GO" id="GO:1990281">
    <property type="term" value="C:efflux pump complex"/>
    <property type="evidence" value="ECO:0007669"/>
    <property type="project" value="TreeGrafter"/>
</dbReference>